<evidence type="ECO:0000313" key="2">
    <source>
        <dbReference type="EMBL" id="CAD8110513.1"/>
    </source>
</evidence>
<keyword evidence="1" id="KW-0175">Coiled coil</keyword>
<comment type="caution">
    <text evidence="2">The sequence shown here is derived from an EMBL/GenBank/DDBJ whole genome shotgun (WGS) entry which is preliminary data.</text>
</comment>
<accession>A0A8S1Q5F1</accession>
<evidence type="ECO:0000313" key="3">
    <source>
        <dbReference type="Proteomes" id="UP000688137"/>
    </source>
</evidence>
<feature type="coiled-coil region" evidence="1">
    <location>
        <begin position="4"/>
        <end position="53"/>
    </location>
</feature>
<name>A0A8S1Q5F1_PARPR</name>
<dbReference type="EMBL" id="CAJJDM010000148">
    <property type="protein sequence ID" value="CAD8110513.1"/>
    <property type="molecule type" value="Genomic_DNA"/>
</dbReference>
<evidence type="ECO:0000256" key="1">
    <source>
        <dbReference type="SAM" id="Coils"/>
    </source>
</evidence>
<keyword evidence="3" id="KW-1185">Reference proteome</keyword>
<organism evidence="2 3">
    <name type="scientific">Paramecium primaurelia</name>
    <dbReference type="NCBI Taxonomy" id="5886"/>
    <lineage>
        <taxon>Eukaryota</taxon>
        <taxon>Sar</taxon>
        <taxon>Alveolata</taxon>
        <taxon>Ciliophora</taxon>
        <taxon>Intramacronucleata</taxon>
        <taxon>Oligohymenophorea</taxon>
        <taxon>Peniculida</taxon>
        <taxon>Parameciidae</taxon>
        <taxon>Paramecium</taxon>
    </lineage>
</organism>
<sequence>MNDVLIIDERLKQLQEEVKMMEQQYGFSEEFQLKEVGNRLKKEDNSKQQTKKQTNRYQNLPHFVQQKEIKQQKMKAQLSNKWVEIFQEKPSIMQFYDVDRFLPTLQSPYDIQIKPTVPNDEDIYETYIDNLKYD</sequence>
<reference evidence="2" key="1">
    <citation type="submission" date="2021-01" db="EMBL/GenBank/DDBJ databases">
        <authorList>
            <consortium name="Genoscope - CEA"/>
            <person name="William W."/>
        </authorList>
    </citation>
    <scope>NUCLEOTIDE SEQUENCE</scope>
</reference>
<dbReference type="OMA" id="NDYMNTF"/>
<dbReference type="AlphaFoldDB" id="A0A8S1Q5F1"/>
<protein>
    <submittedName>
        <fullName evidence="2">Uncharacterized protein</fullName>
    </submittedName>
</protein>
<proteinExistence type="predicted"/>
<gene>
    <name evidence="2" type="ORF">PPRIM_AZ9-3.1.T1440096</name>
</gene>
<dbReference type="Proteomes" id="UP000688137">
    <property type="component" value="Unassembled WGS sequence"/>
</dbReference>